<evidence type="ECO:0000256" key="2">
    <source>
        <dbReference type="ARBA" id="ARBA00004370"/>
    </source>
</evidence>
<name>A0A7W6J7U0_9HYPH</name>
<dbReference type="Pfam" id="PF02518">
    <property type="entry name" value="HATPase_c"/>
    <property type="match status" value="1"/>
</dbReference>
<keyword evidence="12" id="KW-1185">Reference proteome</keyword>
<evidence type="ECO:0000313" key="12">
    <source>
        <dbReference type="Proteomes" id="UP000528286"/>
    </source>
</evidence>
<evidence type="ECO:0000256" key="4">
    <source>
        <dbReference type="ARBA" id="ARBA00022553"/>
    </source>
</evidence>
<keyword evidence="4" id="KW-0597">Phosphoprotein</keyword>
<dbReference type="GO" id="GO:0005886">
    <property type="term" value="C:plasma membrane"/>
    <property type="evidence" value="ECO:0007669"/>
    <property type="project" value="TreeGrafter"/>
</dbReference>
<keyword evidence="8" id="KW-1133">Transmembrane helix</keyword>
<keyword evidence="6" id="KW-0812">Transmembrane</keyword>
<proteinExistence type="predicted"/>
<dbReference type="Gene3D" id="3.30.565.10">
    <property type="entry name" value="Histidine kinase-like ATPase, C-terminal domain"/>
    <property type="match status" value="1"/>
</dbReference>
<evidence type="ECO:0000256" key="9">
    <source>
        <dbReference type="ARBA" id="ARBA00023136"/>
    </source>
</evidence>
<evidence type="ECO:0000313" key="11">
    <source>
        <dbReference type="EMBL" id="MBB4066409.1"/>
    </source>
</evidence>
<evidence type="ECO:0000256" key="6">
    <source>
        <dbReference type="ARBA" id="ARBA00022692"/>
    </source>
</evidence>
<feature type="domain" description="Histidine kinase" evidence="10">
    <location>
        <begin position="244"/>
        <end position="446"/>
    </location>
</feature>
<dbReference type="SMART" id="SM00387">
    <property type="entry name" value="HATPase_c"/>
    <property type="match status" value="1"/>
</dbReference>
<dbReference type="InterPro" id="IPR004358">
    <property type="entry name" value="Sig_transdc_His_kin-like_C"/>
</dbReference>
<evidence type="ECO:0000256" key="3">
    <source>
        <dbReference type="ARBA" id="ARBA00012438"/>
    </source>
</evidence>
<dbReference type="EMBL" id="JACIEZ010000009">
    <property type="protein sequence ID" value="MBB4066409.1"/>
    <property type="molecule type" value="Genomic_DNA"/>
</dbReference>
<protein>
    <recommendedName>
        <fullName evidence="3">histidine kinase</fullName>
        <ecNumber evidence="3">2.7.13.3</ecNumber>
    </recommendedName>
</protein>
<dbReference type="InterPro" id="IPR003594">
    <property type="entry name" value="HATPase_dom"/>
</dbReference>
<gene>
    <name evidence="11" type="ORF">GGR23_003624</name>
</gene>
<evidence type="ECO:0000256" key="5">
    <source>
        <dbReference type="ARBA" id="ARBA00022679"/>
    </source>
</evidence>
<dbReference type="PANTHER" id="PTHR45436">
    <property type="entry name" value="SENSOR HISTIDINE KINASE YKOH"/>
    <property type="match status" value="1"/>
</dbReference>
<keyword evidence="7 11" id="KW-0418">Kinase</keyword>
<dbReference type="PRINTS" id="PR00344">
    <property type="entry name" value="BCTRLSENSOR"/>
</dbReference>
<dbReference type="Proteomes" id="UP000528286">
    <property type="component" value="Unassembled WGS sequence"/>
</dbReference>
<dbReference type="SUPFAM" id="SSF55874">
    <property type="entry name" value="ATPase domain of HSP90 chaperone/DNA topoisomerase II/histidine kinase"/>
    <property type="match status" value="1"/>
</dbReference>
<evidence type="ECO:0000256" key="7">
    <source>
        <dbReference type="ARBA" id="ARBA00022777"/>
    </source>
</evidence>
<accession>A0A7W6J7U0</accession>
<sequence>MMRSLRFRLAAGALIAIALALLATGSILGGVFTDYVVDRYRADMNAIIDQLTAEVEVRDGRLVLDREPADPRFRLPASGRYWQVVPARGDPLRSASLWDTVLAPDRAGGVHGFAAADGPDGKPVLVVERALVLQVGEGGALPLRMMAAFPEEELASALGGYHSTLRLMLLSTAAVLMSAAYLQGAIGLRPLTRLRHDVARVRAGTASLIEDDGPSELSLLVSELNSLLRERENAVERARARASDLAHGLKTPLTVLLQLADHLPEAERALARQQVELVRQRADRQLQAARLGVEQMVSTHLASLCGKLVMVLSPVTRGKGIEWRLDVPGDLAVQADAADVAECLGNVLDNATRYAHAAIEISAGPAVAGRIAIRISDDGPGIAPADAARLLERGEIGSLPPGEGSGGSGLGLAISRDIARAYGGDLTLGEARLGGLAVTIDFPAAAGI</sequence>
<dbReference type="InterPro" id="IPR036890">
    <property type="entry name" value="HATPase_C_sf"/>
</dbReference>
<keyword evidence="9" id="KW-0472">Membrane</keyword>
<dbReference type="InterPro" id="IPR003661">
    <property type="entry name" value="HisK_dim/P_dom"/>
</dbReference>
<comment type="caution">
    <text evidence="11">The sequence shown here is derived from an EMBL/GenBank/DDBJ whole genome shotgun (WGS) entry which is preliminary data.</text>
</comment>
<dbReference type="Gene3D" id="1.10.287.130">
    <property type="match status" value="1"/>
</dbReference>
<dbReference type="InterPro" id="IPR036097">
    <property type="entry name" value="HisK_dim/P_sf"/>
</dbReference>
<dbReference type="PROSITE" id="PS50109">
    <property type="entry name" value="HIS_KIN"/>
    <property type="match status" value="1"/>
</dbReference>
<dbReference type="PANTHER" id="PTHR45436:SF5">
    <property type="entry name" value="SENSOR HISTIDINE KINASE TRCS"/>
    <property type="match status" value="1"/>
</dbReference>
<dbReference type="EC" id="2.7.13.3" evidence="3"/>
<dbReference type="SUPFAM" id="SSF47384">
    <property type="entry name" value="Homodimeric domain of signal transducing histidine kinase"/>
    <property type="match status" value="1"/>
</dbReference>
<evidence type="ECO:0000256" key="8">
    <source>
        <dbReference type="ARBA" id="ARBA00022989"/>
    </source>
</evidence>
<dbReference type="GO" id="GO:0000155">
    <property type="term" value="F:phosphorelay sensor kinase activity"/>
    <property type="evidence" value="ECO:0007669"/>
    <property type="project" value="InterPro"/>
</dbReference>
<comment type="catalytic activity">
    <reaction evidence="1">
        <text>ATP + protein L-histidine = ADP + protein N-phospho-L-histidine.</text>
        <dbReference type="EC" id="2.7.13.3"/>
    </reaction>
</comment>
<comment type="subcellular location">
    <subcellularLocation>
        <location evidence="2">Membrane</location>
    </subcellularLocation>
</comment>
<organism evidence="11 12">
    <name type="scientific">Gellertiella hungarica</name>
    <dbReference type="NCBI Taxonomy" id="1572859"/>
    <lineage>
        <taxon>Bacteria</taxon>
        <taxon>Pseudomonadati</taxon>
        <taxon>Pseudomonadota</taxon>
        <taxon>Alphaproteobacteria</taxon>
        <taxon>Hyphomicrobiales</taxon>
        <taxon>Rhizobiaceae</taxon>
        <taxon>Gellertiella</taxon>
    </lineage>
</organism>
<reference evidence="11 12" key="1">
    <citation type="submission" date="2020-08" db="EMBL/GenBank/DDBJ databases">
        <title>Genomic Encyclopedia of Type Strains, Phase IV (KMG-IV): sequencing the most valuable type-strain genomes for metagenomic binning, comparative biology and taxonomic classification.</title>
        <authorList>
            <person name="Goeker M."/>
        </authorList>
    </citation>
    <scope>NUCLEOTIDE SEQUENCE [LARGE SCALE GENOMIC DNA]</scope>
    <source>
        <strain evidence="11 12">DSM 29853</strain>
    </source>
</reference>
<dbReference type="CDD" id="cd00082">
    <property type="entry name" value="HisKA"/>
    <property type="match status" value="1"/>
</dbReference>
<dbReference type="InterPro" id="IPR050428">
    <property type="entry name" value="TCS_sensor_his_kinase"/>
</dbReference>
<dbReference type="RefSeq" id="WP_183367683.1">
    <property type="nucleotide sequence ID" value="NZ_JACIEZ010000009.1"/>
</dbReference>
<dbReference type="AlphaFoldDB" id="A0A7W6J7U0"/>
<evidence type="ECO:0000256" key="1">
    <source>
        <dbReference type="ARBA" id="ARBA00000085"/>
    </source>
</evidence>
<dbReference type="InterPro" id="IPR005467">
    <property type="entry name" value="His_kinase_dom"/>
</dbReference>
<keyword evidence="5" id="KW-0808">Transferase</keyword>
<evidence type="ECO:0000259" key="10">
    <source>
        <dbReference type="PROSITE" id="PS50109"/>
    </source>
</evidence>